<dbReference type="Proteomes" id="UP000184066">
    <property type="component" value="Unassembled WGS sequence"/>
</dbReference>
<keyword evidence="2" id="KW-0808">Transferase</keyword>
<dbReference type="Gene3D" id="3.30.420.40">
    <property type="match status" value="2"/>
</dbReference>
<dbReference type="InterPro" id="IPR043129">
    <property type="entry name" value="ATPase_NBD"/>
</dbReference>
<dbReference type="EC" id="2.7.1.170" evidence="2"/>
<keyword evidence="1 2" id="KW-0119">Carbohydrate metabolism</keyword>
<keyword evidence="2" id="KW-0547">Nucleotide-binding</keyword>
<keyword evidence="2" id="KW-0067">ATP-binding</keyword>
<comment type="function">
    <text evidence="2">Catalyzes the specific phosphorylation of 1,6-anhydro-N-acetylmuramic acid (anhMurNAc) with the simultaneous cleavage of the 1,6-anhydro ring, generating MurNAc-6-P. Is required for the utilization of anhMurNAc either imported from the medium or derived from its own cell wall murein, and thus plays a role in cell wall recycling.</text>
</comment>
<reference evidence="3 4" key="1">
    <citation type="submission" date="2016-12" db="EMBL/GenBank/DDBJ databases">
        <authorList>
            <person name="Song W.-J."/>
            <person name="Kurnit D.M."/>
        </authorList>
    </citation>
    <scope>NUCLEOTIDE SEQUENCE [LARGE SCALE GENOMIC DNA]</scope>
    <source>
        <strain evidence="3 4">CGMCC 1.10808</strain>
    </source>
</reference>
<comment type="similarity">
    <text evidence="2">Belongs to the anhydro-N-acetylmuramic acid kinase family.</text>
</comment>
<dbReference type="Pfam" id="PF03702">
    <property type="entry name" value="AnmK"/>
    <property type="match status" value="1"/>
</dbReference>
<evidence type="ECO:0000256" key="2">
    <source>
        <dbReference type="HAMAP-Rule" id="MF_01270"/>
    </source>
</evidence>
<dbReference type="GO" id="GO:0016301">
    <property type="term" value="F:kinase activity"/>
    <property type="evidence" value="ECO:0007669"/>
    <property type="project" value="UniProtKB-KW"/>
</dbReference>
<dbReference type="InterPro" id="IPR005338">
    <property type="entry name" value="Anhydro_N_Ac-Mur_kinase"/>
</dbReference>
<dbReference type="HAMAP" id="MF_01270">
    <property type="entry name" value="AnhMurNAc_kinase"/>
    <property type="match status" value="1"/>
</dbReference>
<keyword evidence="2 3" id="KW-0418">Kinase</keyword>
<dbReference type="GO" id="GO:0097175">
    <property type="term" value="P:1,6-anhydro-N-acetyl-beta-muramic acid catabolic process"/>
    <property type="evidence" value="ECO:0007669"/>
    <property type="project" value="UniProtKB-UniRule"/>
</dbReference>
<evidence type="ECO:0000313" key="3">
    <source>
        <dbReference type="EMBL" id="SHN69866.1"/>
    </source>
</evidence>
<comment type="pathway">
    <text evidence="2">Cell wall biogenesis; peptidoglycan recycling.</text>
</comment>
<feature type="binding site" evidence="2">
    <location>
        <begin position="17"/>
        <end position="24"/>
    </location>
    <ligand>
        <name>ATP</name>
        <dbReference type="ChEBI" id="CHEBI:30616"/>
    </ligand>
</feature>
<dbReference type="UniPathway" id="UPA00544"/>
<dbReference type="EMBL" id="FRDL01000006">
    <property type="protein sequence ID" value="SHN69866.1"/>
    <property type="molecule type" value="Genomic_DNA"/>
</dbReference>
<dbReference type="STRING" id="1189325.SAMN04488119_10676"/>
<dbReference type="GO" id="GO:0009254">
    <property type="term" value="P:peptidoglycan turnover"/>
    <property type="evidence" value="ECO:0007669"/>
    <property type="project" value="UniProtKB-UniRule"/>
</dbReference>
<dbReference type="OrthoDB" id="9763949at2"/>
<dbReference type="GO" id="GO:0005524">
    <property type="term" value="F:ATP binding"/>
    <property type="evidence" value="ECO:0007669"/>
    <property type="project" value="UniProtKB-UniRule"/>
</dbReference>
<organism evidence="3 4">
    <name type="scientific">Oceanicella actignis</name>
    <dbReference type="NCBI Taxonomy" id="1189325"/>
    <lineage>
        <taxon>Bacteria</taxon>
        <taxon>Pseudomonadati</taxon>
        <taxon>Pseudomonadota</taxon>
        <taxon>Alphaproteobacteria</taxon>
        <taxon>Rhodobacterales</taxon>
        <taxon>Paracoccaceae</taxon>
        <taxon>Oceanicella</taxon>
    </lineage>
</organism>
<comment type="pathway">
    <text evidence="2">Amino-sugar metabolism; 1,6-anhydro-N-acetylmuramate degradation.</text>
</comment>
<name>A0A1M7TGM5_9RHOB</name>
<dbReference type="UniPathway" id="UPA00343"/>
<dbReference type="PANTHER" id="PTHR30605">
    <property type="entry name" value="ANHYDRO-N-ACETYLMURAMIC ACID KINASE"/>
    <property type="match status" value="1"/>
</dbReference>
<accession>A0A1M7TGM5</accession>
<gene>
    <name evidence="2" type="primary">anmK</name>
    <name evidence="3" type="ORF">SAMN05216200_106127</name>
</gene>
<keyword evidence="4" id="KW-1185">Reference proteome</keyword>
<proteinExistence type="inferred from homology"/>
<dbReference type="GO" id="GO:0016773">
    <property type="term" value="F:phosphotransferase activity, alcohol group as acceptor"/>
    <property type="evidence" value="ECO:0007669"/>
    <property type="project" value="UniProtKB-UniRule"/>
</dbReference>
<protein>
    <recommendedName>
        <fullName evidence="2">Anhydro-N-acetylmuramic acid kinase</fullName>
        <ecNumber evidence="2">2.7.1.170</ecNumber>
    </recommendedName>
    <alternativeName>
        <fullName evidence="2">AnhMurNAc kinase</fullName>
    </alternativeName>
</protein>
<evidence type="ECO:0000256" key="1">
    <source>
        <dbReference type="ARBA" id="ARBA00023277"/>
    </source>
</evidence>
<dbReference type="NCBIfam" id="NF007141">
    <property type="entry name" value="PRK09585.1-5"/>
    <property type="match status" value="1"/>
</dbReference>
<dbReference type="GO" id="GO:0006040">
    <property type="term" value="P:amino sugar metabolic process"/>
    <property type="evidence" value="ECO:0007669"/>
    <property type="project" value="InterPro"/>
</dbReference>
<dbReference type="AlphaFoldDB" id="A0A1M7TGM5"/>
<dbReference type="SUPFAM" id="SSF53067">
    <property type="entry name" value="Actin-like ATPase domain"/>
    <property type="match status" value="1"/>
</dbReference>
<comment type="catalytic activity">
    <reaction evidence="2">
        <text>1,6-anhydro-N-acetyl-beta-muramate + ATP + H2O = N-acetyl-D-muramate 6-phosphate + ADP + H(+)</text>
        <dbReference type="Rhea" id="RHEA:24952"/>
        <dbReference type="ChEBI" id="CHEBI:15377"/>
        <dbReference type="ChEBI" id="CHEBI:15378"/>
        <dbReference type="ChEBI" id="CHEBI:30616"/>
        <dbReference type="ChEBI" id="CHEBI:58690"/>
        <dbReference type="ChEBI" id="CHEBI:58722"/>
        <dbReference type="ChEBI" id="CHEBI:456216"/>
        <dbReference type="EC" id="2.7.1.170"/>
    </reaction>
</comment>
<sequence>MNEAAHGPVWALGLMSGTSLDGIDAALVLTDGETPRAFGPSLAAPYGPGDAPALRRVHADWRPFRPPRGPAEAAALAAAEDEVLTLHARAARRLLAAPGAPPAAIVGFHGQTVAHAPDQGWTWQLGDGAALARALGVPVAWDFRSADMRAGGQGAPLAPFFHFALARMIGADAPLAFLNLGGVGNVTWVDPAAPAPEAPGALVAFDTGPGNALIDDWMRARAGAPCDANGAAASAGRVRARLARLGGVAAWLERPPPKSLDRNDFAPAMAAVAGMSVEDGAATLTALTADCVAAAASRLPAAPARWLICGGGRRNAALMAMLVERLDAPVEPVEAAGLDGDMLEAQAFAHLAVRALRGLPLSAPGATGCRAPTRGGRVSPP</sequence>
<evidence type="ECO:0000313" key="4">
    <source>
        <dbReference type="Proteomes" id="UP000184066"/>
    </source>
</evidence>
<dbReference type="RefSeq" id="WP_072747550.1">
    <property type="nucleotide sequence ID" value="NZ_FOHL01000006.1"/>
</dbReference>
<dbReference type="PANTHER" id="PTHR30605:SF0">
    <property type="entry name" value="ANHYDRO-N-ACETYLMURAMIC ACID KINASE"/>
    <property type="match status" value="1"/>
</dbReference>